<dbReference type="AlphaFoldDB" id="A0A5C4J5G7"/>
<protein>
    <submittedName>
        <fullName evidence="4">Fumarylacetoacetate hydrolase family protein</fullName>
    </submittedName>
</protein>
<evidence type="ECO:0000259" key="3">
    <source>
        <dbReference type="Pfam" id="PF01557"/>
    </source>
</evidence>
<evidence type="ECO:0000256" key="1">
    <source>
        <dbReference type="ARBA" id="ARBA00010211"/>
    </source>
</evidence>
<sequence length="289" mass="30884">MRFANVDGRLTLLVADGPIDVAGASKGRFGPSPQAAYESFDDLRRWAEDRGEPASAGSEAGMYDPRALGPVAPAPRQVFAIGLNYRDHAAEGGITALPDEPTVFAKYPSSFSGPVTDVPLPAGSVDWEVELVAVISRTARAVDPVRAWDHVAGLTVGQDLTERRLQQRGPVPQFCLAKSHPGFSPTGPVLVTPDELATPDDLEIGCAVNGEQMQKARTASMIFSIPQLVAYLSTIVTLYPGDVIFTGTPSGVGAGRTPPRYLRPGDELRSWVEGIGELRQRFVPPRPEA</sequence>
<proteinExistence type="inferred from homology"/>
<dbReference type="SUPFAM" id="SSF56529">
    <property type="entry name" value="FAH"/>
    <property type="match status" value="1"/>
</dbReference>
<dbReference type="OrthoDB" id="9805307at2"/>
<dbReference type="PANTHER" id="PTHR42796">
    <property type="entry name" value="FUMARYLACETOACETATE HYDROLASE DOMAIN-CONTAINING PROTEIN 2A-RELATED"/>
    <property type="match status" value="1"/>
</dbReference>
<dbReference type="InterPro" id="IPR036663">
    <property type="entry name" value="Fumarylacetoacetase_C_sf"/>
</dbReference>
<dbReference type="GO" id="GO:0016787">
    <property type="term" value="F:hydrolase activity"/>
    <property type="evidence" value="ECO:0007669"/>
    <property type="project" value="UniProtKB-KW"/>
</dbReference>
<comment type="caution">
    <text evidence="4">The sequence shown here is derived from an EMBL/GenBank/DDBJ whole genome shotgun (WGS) entry which is preliminary data.</text>
</comment>
<dbReference type="RefSeq" id="WP_138649137.1">
    <property type="nucleotide sequence ID" value="NZ_VCKW01000247.1"/>
</dbReference>
<dbReference type="Pfam" id="PF01557">
    <property type="entry name" value="FAA_hydrolase"/>
    <property type="match status" value="1"/>
</dbReference>
<dbReference type="GO" id="GO:0016853">
    <property type="term" value="F:isomerase activity"/>
    <property type="evidence" value="ECO:0007669"/>
    <property type="project" value="UniProtKB-ARBA"/>
</dbReference>
<gene>
    <name evidence="4" type="ORF">ETD83_33055</name>
</gene>
<dbReference type="FunFam" id="3.90.850.10:FF:000002">
    <property type="entry name" value="2-hydroxyhepta-2,4-diene-1,7-dioate isomerase"/>
    <property type="match status" value="1"/>
</dbReference>
<keyword evidence="5" id="KW-1185">Reference proteome</keyword>
<dbReference type="InterPro" id="IPR051121">
    <property type="entry name" value="FAH"/>
</dbReference>
<feature type="domain" description="Fumarylacetoacetase-like C-terminal" evidence="3">
    <location>
        <begin position="78"/>
        <end position="282"/>
    </location>
</feature>
<reference evidence="4 5" key="1">
    <citation type="submission" date="2019-05" db="EMBL/GenBank/DDBJ databases">
        <title>Draft genome sequence of Actinomadura sp. 14C53.</title>
        <authorList>
            <person name="Saricaoglu S."/>
            <person name="Isik K."/>
        </authorList>
    </citation>
    <scope>NUCLEOTIDE SEQUENCE [LARGE SCALE GENOMIC DNA]</scope>
    <source>
        <strain evidence="4 5">14C53</strain>
    </source>
</reference>
<dbReference type="EMBL" id="VCKW01000247">
    <property type="protein sequence ID" value="TMQ90958.1"/>
    <property type="molecule type" value="Genomic_DNA"/>
</dbReference>
<dbReference type="Proteomes" id="UP000309174">
    <property type="component" value="Unassembled WGS sequence"/>
</dbReference>
<name>A0A5C4J5G7_9ACTN</name>
<dbReference type="GO" id="GO:0046872">
    <property type="term" value="F:metal ion binding"/>
    <property type="evidence" value="ECO:0007669"/>
    <property type="project" value="UniProtKB-KW"/>
</dbReference>
<evidence type="ECO:0000313" key="4">
    <source>
        <dbReference type="EMBL" id="TMQ90958.1"/>
    </source>
</evidence>
<evidence type="ECO:0000313" key="5">
    <source>
        <dbReference type="Proteomes" id="UP000309174"/>
    </source>
</evidence>
<dbReference type="PANTHER" id="PTHR42796:SF4">
    <property type="entry name" value="FUMARYLACETOACETATE HYDROLASE DOMAIN-CONTAINING PROTEIN 2A"/>
    <property type="match status" value="1"/>
</dbReference>
<evidence type="ECO:0000256" key="2">
    <source>
        <dbReference type="ARBA" id="ARBA00022723"/>
    </source>
</evidence>
<dbReference type="Gene3D" id="3.90.850.10">
    <property type="entry name" value="Fumarylacetoacetase-like, C-terminal domain"/>
    <property type="match status" value="1"/>
</dbReference>
<dbReference type="GO" id="GO:0019752">
    <property type="term" value="P:carboxylic acid metabolic process"/>
    <property type="evidence" value="ECO:0007669"/>
    <property type="project" value="UniProtKB-ARBA"/>
</dbReference>
<dbReference type="InterPro" id="IPR011234">
    <property type="entry name" value="Fumarylacetoacetase-like_C"/>
</dbReference>
<keyword evidence="4" id="KW-0378">Hydrolase</keyword>
<organism evidence="4 5">
    <name type="scientific">Actinomadura soli</name>
    <dbReference type="NCBI Taxonomy" id="2508997"/>
    <lineage>
        <taxon>Bacteria</taxon>
        <taxon>Bacillati</taxon>
        <taxon>Actinomycetota</taxon>
        <taxon>Actinomycetes</taxon>
        <taxon>Streptosporangiales</taxon>
        <taxon>Thermomonosporaceae</taxon>
        <taxon>Actinomadura</taxon>
    </lineage>
</organism>
<accession>A0A5C4J5G7</accession>
<comment type="similarity">
    <text evidence="1">Belongs to the FAH family.</text>
</comment>
<keyword evidence="2" id="KW-0479">Metal-binding</keyword>